<feature type="compositionally biased region" description="Basic and acidic residues" evidence="1">
    <location>
        <begin position="211"/>
        <end position="223"/>
    </location>
</feature>
<dbReference type="RefSeq" id="XP_008027135.1">
    <property type="nucleotide sequence ID" value="XM_008028944.1"/>
</dbReference>
<dbReference type="GO" id="GO:0005869">
    <property type="term" value="C:dynactin complex"/>
    <property type="evidence" value="ECO:0007669"/>
    <property type="project" value="InterPro"/>
</dbReference>
<evidence type="ECO:0000313" key="2">
    <source>
        <dbReference type="EMBL" id="EOA84505.1"/>
    </source>
</evidence>
<sequence length="243" mass="26941">MDEYEEAVLFTFSLLESRLDRLEYVLGGAADAGRDGPKTIVERIHRIEQSLQQLAGKTALLDEANNLLSKHKDVLKPEGHGDDLDYDDDDDLDFDDDFDGPRLSTGHKTALVVERATSFATTASQLKALEDQHMATTEGFAKLAALRPRIAEAEGRQLQQALKISELRRRNGLVNQRYKQVMLLGGGRCWVDVNERLTRALRGLVREEHRRQAADGMMGEHEAGAGAQAQAGAESEEGEDDEL</sequence>
<keyword evidence="3" id="KW-1185">Reference proteome</keyword>
<dbReference type="AlphaFoldDB" id="R0IH21"/>
<feature type="compositionally biased region" description="Low complexity" evidence="1">
    <location>
        <begin position="224"/>
        <end position="233"/>
    </location>
</feature>
<feature type="compositionally biased region" description="Acidic residues" evidence="1">
    <location>
        <begin position="234"/>
        <end position="243"/>
    </location>
</feature>
<dbReference type="OrthoDB" id="5403729at2759"/>
<dbReference type="GO" id="GO:0061640">
    <property type="term" value="P:cytoskeleton-dependent cytokinesis"/>
    <property type="evidence" value="ECO:0007669"/>
    <property type="project" value="InterPro"/>
</dbReference>
<evidence type="ECO:0000256" key="1">
    <source>
        <dbReference type="SAM" id="MobiDB-lite"/>
    </source>
</evidence>
<protein>
    <submittedName>
        <fullName evidence="2">Uncharacterized protein</fullName>
    </submittedName>
</protein>
<dbReference type="InterPro" id="IPR009991">
    <property type="entry name" value="DCTN3"/>
</dbReference>
<dbReference type="EMBL" id="KB908703">
    <property type="protein sequence ID" value="EOA84505.1"/>
    <property type="molecule type" value="Genomic_DNA"/>
</dbReference>
<evidence type="ECO:0000313" key="3">
    <source>
        <dbReference type="Proteomes" id="UP000016935"/>
    </source>
</evidence>
<accession>R0IH21</accession>
<dbReference type="HOGENOM" id="CLU_091042_1_0_1"/>
<dbReference type="Pfam" id="PF07426">
    <property type="entry name" value="Dynactin_p22"/>
    <property type="match status" value="1"/>
</dbReference>
<feature type="region of interest" description="Disordered" evidence="1">
    <location>
        <begin position="211"/>
        <end position="243"/>
    </location>
</feature>
<organism evidence="2 3">
    <name type="scientific">Exserohilum turcicum (strain 28A)</name>
    <name type="common">Northern leaf blight fungus</name>
    <name type="synonym">Setosphaeria turcica</name>
    <dbReference type="NCBI Taxonomy" id="671987"/>
    <lineage>
        <taxon>Eukaryota</taxon>
        <taxon>Fungi</taxon>
        <taxon>Dikarya</taxon>
        <taxon>Ascomycota</taxon>
        <taxon>Pezizomycotina</taxon>
        <taxon>Dothideomycetes</taxon>
        <taxon>Pleosporomycetidae</taxon>
        <taxon>Pleosporales</taxon>
        <taxon>Pleosporineae</taxon>
        <taxon>Pleosporaceae</taxon>
        <taxon>Exserohilum</taxon>
    </lineage>
</organism>
<dbReference type="GeneID" id="19405795"/>
<gene>
    <name evidence="2" type="ORF">SETTUDRAFT_89790</name>
</gene>
<reference evidence="2 3" key="1">
    <citation type="journal article" date="2012" name="PLoS Pathog.">
        <title>Diverse lifestyles and strategies of plant pathogenesis encoded in the genomes of eighteen Dothideomycetes fungi.</title>
        <authorList>
            <person name="Ohm R.A."/>
            <person name="Feau N."/>
            <person name="Henrissat B."/>
            <person name="Schoch C.L."/>
            <person name="Horwitz B.A."/>
            <person name="Barry K.W."/>
            <person name="Condon B.J."/>
            <person name="Copeland A.C."/>
            <person name="Dhillon B."/>
            <person name="Glaser F."/>
            <person name="Hesse C.N."/>
            <person name="Kosti I."/>
            <person name="LaButti K."/>
            <person name="Lindquist E.A."/>
            <person name="Lucas S."/>
            <person name="Salamov A.A."/>
            <person name="Bradshaw R.E."/>
            <person name="Ciuffetti L."/>
            <person name="Hamelin R.C."/>
            <person name="Kema G.H.J."/>
            <person name="Lawrence C."/>
            <person name="Scott J.A."/>
            <person name="Spatafora J.W."/>
            <person name="Turgeon B.G."/>
            <person name="de Wit P.J.G.M."/>
            <person name="Zhong S."/>
            <person name="Goodwin S.B."/>
            <person name="Grigoriev I.V."/>
        </authorList>
    </citation>
    <scope>NUCLEOTIDE SEQUENCE [LARGE SCALE GENOMIC DNA]</scope>
    <source>
        <strain evidence="3">28A</strain>
    </source>
</reference>
<dbReference type="eggNOG" id="ENOG502S5XV">
    <property type="taxonomic scope" value="Eukaryota"/>
</dbReference>
<dbReference type="Proteomes" id="UP000016935">
    <property type="component" value="Unassembled WGS sequence"/>
</dbReference>
<proteinExistence type="predicted"/>
<reference evidence="2 3" key="2">
    <citation type="journal article" date="2013" name="PLoS Genet.">
        <title>Comparative genome structure, secondary metabolite, and effector coding capacity across Cochliobolus pathogens.</title>
        <authorList>
            <person name="Condon B.J."/>
            <person name="Leng Y."/>
            <person name="Wu D."/>
            <person name="Bushley K.E."/>
            <person name="Ohm R.A."/>
            <person name="Otillar R."/>
            <person name="Martin J."/>
            <person name="Schackwitz W."/>
            <person name="Grimwood J."/>
            <person name="MohdZainudin N."/>
            <person name="Xue C."/>
            <person name="Wang R."/>
            <person name="Manning V.A."/>
            <person name="Dhillon B."/>
            <person name="Tu Z.J."/>
            <person name="Steffenson B.J."/>
            <person name="Salamov A."/>
            <person name="Sun H."/>
            <person name="Lowry S."/>
            <person name="LaButti K."/>
            <person name="Han J."/>
            <person name="Copeland A."/>
            <person name="Lindquist E."/>
            <person name="Barry K."/>
            <person name="Schmutz J."/>
            <person name="Baker S.E."/>
            <person name="Ciuffetti L.M."/>
            <person name="Grigoriev I.V."/>
            <person name="Zhong S."/>
            <person name="Turgeon B.G."/>
        </authorList>
    </citation>
    <scope>NUCLEOTIDE SEQUENCE [LARGE SCALE GENOMIC DNA]</scope>
    <source>
        <strain evidence="3">28A</strain>
    </source>
</reference>
<name>R0IH21_EXST2</name>